<feature type="compositionally biased region" description="Polar residues" evidence="5">
    <location>
        <begin position="1"/>
        <end position="13"/>
    </location>
</feature>
<dbReference type="SUPFAM" id="SSF57701">
    <property type="entry name" value="Zn2/Cys6 DNA-binding domain"/>
    <property type="match status" value="1"/>
</dbReference>
<evidence type="ECO:0000256" key="1">
    <source>
        <dbReference type="ARBA" id="ARBA00023015"/>
    </source>
</evidence>
<feature type="region of interest" description="Disordered" evidence="5">
    <location>
        <begin position="292"/>
        <end position="325"/>
    </location>
</feature>
<evidence type="ECO:0000256" key="5">
    <source>
        <dbReference type="SAM" id="MobiDB-lite"/>
    </source>
</evidence>
<dbReference type="InterPro" id="IPR001138">
    <property type="entry name" value="Zn2Cys6_DnaBD"/>
</dbReference>
<keyword evidence="3" id="KW-0804">Transcription</keyword>
<dbReference type="Proteomes" id="UP000245764">
    <property type="component" value="Chromosome 10"/>
</dbReference>
<dbReference type="GO" id="GO:0000978">
    <property type="term" value="F:RNA polymerase II cis-regulatory region sequence-specific DNA binding"/>
    <property type="evidence" value="ECO:0007669"/>
    <property type="project" value="TreeGrafter"/>
</dbReference>
<proteinExistence type="predicted"/>
<feature type="region of interest" description="Disordered" evidence="5">
    <location>
        <begin position="180"/>
        <end position="213"/>
    </location>
</feature>
<dbReference type="GO" id="GO:0000435">
    <property type="term" value="P:positive regulation of transcription from RNA polymerase II promoter by galactose"/>
    <property type="evidence" value="ECO:0007669"/>
    <property type="project" value="TreeGrafter"/>
</dbReference>
<protein>
    <recommendedName>
        <fullName evidence="6">Zn(2)-C6 fungal-type domain-containing protein</fullName>
    </recommendedName>
</protein>
<sequence>MSSPFSPTDQRQASGVDFEPPPITRRATIGDPVGDNAVARQRRKTTVTACDRCRRRKIRCDGERPCHTCNRFGVRCYTTEHRREGRERSVSSTADTAALADRVRQLEARLAASEQQSLSSNGNVFDSNNANQTGPPSLHIDTTFNYPDLMSDFLYTDDMSYDETPMTEDQVGLLVPTIQITGPHGTAPPSPSLLSPNSPSPSLFSGTSNASTPDMLATTSPSWAHFDTHSNSNSSAFPLLHPSPTHFDRTPPMSQWAEVYDQTAHLKAPGTHSRRSSISSFGGLPESFFGINLDCRNSSPSPQPDWSQTLPSQQQQQQVPQSQSFDLSTCSAHQDFALSSPSLGPHSRVSAQSQPATPSSILPSKSEADFLLTNLFTTHPLPSSIEPTAIKVCLEAVYNPSSASAHTLSTLTPFSPRMARLLVHLVLTIGYVVVGNEEGAEGCYGEVVEGLRERGVWREGGAGVLREMLGVLGEVGGGGA</sequence>
<feature type="compositionally biased region" description="Low complexity" evidence="5">
    <location>
        <begin position="307"/>
        <end position="324"/>
    </location>
</feature>
<evidence type="ECO:0000313" key="7">
    <source>
        <dbReference type="EMBL" id="SMR59315.1"/>
    </source>
</evidence>
<dbReference type="Pfam" id="PF00172">
    <property type="entry name" value="Zn_clus"/>
    <property type="match status" value="1"/>
</dbReference>
<dbReference type="CDD" id="cd00067">
    <property type="entry name" value="GAL4"/>
    <property type="match status" value="1"/>
</dbReference>
<dbReference type="GO" id="GO:0008270">
    <property type="term" value="F:zinc ion binding"/>
    <property type="evidence" value="ECO:0007669"/>
    <property type="project" value="InterPro"/>
</dbReference>
<dbReference type="GO" id="GO:0000981">
    <property type="term" value="F:DNA-binding transcription factor activity, RNA polymerase II-specific"/>
    <property type="evidence" value="ECO:0007669"/>
    <property type="project" value="InterPro"/>
</dbReference>
<evidence type="ECO:0000256" key="2">
    <source>
        <dbReference type="ARBA" id="ARBA00023125"/>
    </source>
</evidence>
<evidence type="ECO:0000256" key="4">
    <source>
        <dbReference type="ARBA" id="ARBA00023242"/>
    </source>
</evidence>
<dbReference type="InterPro" id="IPR036864">
    <property type="entry name" value="Zn2-C6_fun-type_DNA-bd_sf"/>
</dbReference>
<dbReference type="PANTHER" id="PTHR47424">
    <property type="entry name" value="REGULATORY PROTEIN GAL4"/>
    <property type="match status" value="1"/>
</dbReference>
<feature type="compositionally biased region" description="Polar residues" evidence="5">
    <location>
        <begin position="349"/>
        <end position="360"/>
    </location>
</feature>
<feature type="region of interest" description="Disordered" evidence="5">
    <location>
        <begin position="1"/>
        <end position="31"/>
    </location>
</feature>
<keyword evidence="1" id="KW-0805">Transcription regulation</keyword>
<dbReference type="InterPro" id="IPR051127">
    <property type="entry name" value="Fungal_SecMet_Regulators"/>
</dbReference>
<organism evidence="7 8">
    <name type="scientific">Zymoseptoria tritici ST99CH_1E4</name>
    <dbReference type="NCBI Taxonomy" id="1276532"/>
    <lineage>
        <taxon>Eukaryota</taxon>
        <taxon>Fungi</taxon>
        <taxon>Dikarya</taxon>
        <taxon>Ascomycota</taxon>
        <taxon>Pezizomycotina</taxon>
        <taxon>Dothideomycetes</taxon>
        <taxon>Dothideomycetidae</taxon>
        <taxon>Mycosphaerellales</taxon>
        <taxon>Mycosphaerellaceae</taxon>
        <taxon>Zymoseptoria</taxon>
    </lineage>
</organism>
<gene>
    <name evidence="7" type="ORF">ZT1E4_G10050</name>
</gene>
<dbReference type="SMART" id="SM00066">
    <property type="entry name" value="GAL4"/>
    <property type="match status" value="1"/>
</dbReference>
<dbReference type="GO" id="GO:0005634">
    <property type="term" value="C:nucleus"/>
    <property type="evidence" value="ECO:0007669"/>
    <property type="project" value="TreeGrafter"/>
</dbReference>
<dbReference type="AlphaFoldDB" id="A0A2H1H0G7"/>
<feature type="compositionally biased region" description="Polar residues" evidence="5">
    <location>
        <begin position="295"/>
        <end position="306"/>
    </location>
</feature>
<dbReference type="PANTHER" id="PTHR47424:SF3">
    <property type="entry name" value="REGULATORY PROTEIN GAL4"/>
    <property type="match status" value="1"/>
</dbReference>
<dbReference type="PROSITE" id="PS50048">
    <property type="entry name" value="ZN2_CY6_FUNGAL_2"/>
    <property type="match status" value="1"/>
</dbReference>
<evidence type="ECO:0000313" key="8">
    <source>
        <dbReference type="Proteomes" id="UP000245764"/>
    </source>
</evidence>
<dbReference type="Gene3D" id="4.10.240.10">
    <property type="entry name" value="Zn(2)-C6 fungal-type DNA-binding domain"/>
    <property type="match status" value="1"/>
</dbReference>
<keyword evidence="2" id="KW-0238">DNA-binding</keyword>
<feature type="compositionally biased region" description="Polar residues" evidence="5">
    <location>
        <begin position="204"/>
        <end position="213"/>
    </location>
</feature>
<evidence type="ECO:0000259" key="6">
    <source>
        <dbReference type="PROSITE" id="PS50048"/>
    </source>
</evidence>
<feature type="compositionally biased region" description="Low complexity" evidence="5">
    <location>
        <begin position="192"/>
        <end position="203"/>
    </location>
</feature>
<dbReference type="EMBL" id="LT854262">
    <property type="protein sequence ID" value="SMR59315.1"/>
    <property type="molecule type" value="Genomic_DNA"/>
</dbReference>
<keyword evidence="4" id="KW-0539">Nucleus</keyword>
<dbReference type="PROSITE" id="PS00463">
    <property type="entry name" value="ZN2_CY6_FUNGAL_1"/>
    <property type="match status" value="1"/>
</dbReference>
<feature type="domain" description="Zn(2)-C6 fungal-type" evidence="6">
    <location>
        <begin position="49"/>
        <end position="78"/>
    </location>
</feature>
<name>A0A2H1H0G7_ZYMTR</name>
<accession>A0A2H1H0G7</accession>
<evidence type="ECO:0000256" key="3">
    <source>
        <dbReference type="ARBA" id="ARBA00023163"/>
    </source>
</evidence>
<feature type="region of interest" description="Disordered" evidence="5">
    <location>
        <begin position="117"/>
        <end position="137"/>
    </location>
</feature>
<feature type="region of interest" description="Disordered" evidence="5">
    <location>
        <begin position="341"/>
        <end position="360"/>
    </location>
</feature>
<reference evidence="8" key="1">
    <citation type="submission" date="2017-05" db="EMBL/GenBank/DDBJ databases">
        <authorList>
            <person name="Song R."/>
            <person name="Chenine A.L."/>
            <person name="Ruprecht R.M."/>
        </authorList>
    </citation>
    <scope>NUCLEOTIDE SEQUENCE [LARGE SCALE GENOMIC DNA]</scope>
</reference>